<feature type="region of interest" description="Disordered" evidence="1">
    <location>
        <begin position="1"/>
        <end position="41"/>
    </location>
</feature>
<evidence type="ECO:0000313" key="2">
    <source>
        <dbReference type="EMBL" id="ETV67878.1"/>
    </source>
</evidence>
<gene>
    <name evidence="2" type="ORF">H257_16003</name>
</gene>
<name>W4FMF0_APHAT</name>
<evidence type="ECO:0000256" key="1">
    <source>
        <dbReference type="SAM" id="MobiDB-lite"/>
    </source>
</evidence>
<dbReference type="RefSeq" id="XP_009842623.1">
    <property type="nucleotide sequence ID" value="XM_009844321.1"/>
</dbReference>
<proteinExistence type="predicted"/>
<sequence length="191" mass="21361">MVREHSSDETPKNDRSRVTGSMSREDAPLDAPLRTRSDLPDDDSHMLWSSYNRHVVGLHICHNPRSTSEVMTRSIKPESLKTAVPKQLHLQRNKALKSDDFRYVNWLRTFAAGHQLYVGLDEEPKPSRSAKPVVAPRGGKPQVSKQEVVSEDATKNNTRVGANAETIVSKTAEPPAKKGCLKEDLFLSHTK</sequence>
<dbReference type="GeneID" id="20817999"/>
<dbReference type="AlphaFoldDB" id="W4FMF0"/>
<dbReference type="EMBL" id="KI913191">
    <property type="protein sequence ID" value="ETV67878.1"/>
    <property type="molecule type" value="Genomic_DNA"/>
</dbReference>
<accession>W4FMF0</accession>
<protein>
    <submittedName>
        <fullName evidence="2">Uncharacterized protein</fullName>
    </submittedName>
</protein>
<organism evidence="2">
    <name type="scientific">Aphanomyces astaci</name>
    <name type="common">Crayfish plague agent</name>
    <dbReference type="NCBI Taxonomy" id="112090"/>
    <lineage>
        <taxon>Eukaryota</taxon>
        <taxon>Sar</taxon>
        <taxon>Stramenopiles</taxon>
        <taxon>Oomycota</taxon>
        <taxon>Saprolegniomycetes</taxon>
        <taxon>Saprolegniales</taxon>
        <taxon>Verrucalvaceae</taxon>
        <taxon>Aphanomyces</taxon>
    </lineage>
</organism>
<feature type="region of interest" description="Disordered" evidence="1">
    <location>
        <begin position="122"/>
        <end position="159"/>
    </location>
</feature>
<dbReference type="VEuPathDB" id="FungiDB:H257_16003"/>
<reference evidence="2" key="1">
    <citation type="submission" date="2013-12" db="EMBL/GenBank/DDBJ databases">
        <title>The Genome Sequence of Aphanomyces astaci APO3.</title>
        <authorList>
            <consortium name="The Broad Institute Genomics Platform"/>
            <person name="Russ C."/>
            <person name="Tyler B."/>
            <person name="van West P."/>
            <person name="Dieguez-Uribeondo J."/>
            <person name="Young S.K."/>
            <person name="Zeng Q."/>
            <person name="Gargeya S."/>
            <person name="Fitzgerald M."/>
            <person name="Abouelleil A."/>
            <person name="Alvarado L."/>
            <person name="Chapman S.B."/>
            <person name="Gainer-Dewar J."/>
            <person name="Goldberg J."/>
            <person name="Griggs A."/>
            <person name="Gujja S."/>
            <person name="Hansen M."/>
            <person name="Howarth C."/>
            <person name="Imamovic A."/>
            <person name="Ireland A."/>
            <person name="Larimer J."/>
            <person name="McCowan C."/>
            <person name="Murphy C."/>
            <person name="Pearson M."/>
            <person name="Poon T.W."/>
            <person name="Priest M."/>
            <person name="Roberts A."/>
            <person name="Saif S."/>
            <person name="Shea T."/>
            <person name="Sykes S."/>
            <person name="Wortman J."/>
            <person name="Nusbaum C."/>
            <person name="Birren B."/>
        </authorList>
    </citation>
    <scope>NUCLEOTIDE SEQUENCE [LARGE SCALE GENOMIC DNA]</scope>
    <source>
        <strain evidence="2">APO3</strain>
    </source>
</reference>